<dbReference type="EC" id="6.3.4.15" evidence="3"/>
<dbReference type="AlphaFoldDB" id="A0A3S4VI89"/>
<dbReference type="PANTHER" id="PTHR12835:SF5">
    <property type="entry name" value="BIOTIN--PROTEIN LIGASE"/>
    <property type="match status" value="1"/>
</dbReference>
<accession>A0A3S4VI89</accession>
<evidence type="ECO:0000256" key="2">
    <source>
        <dbReference type="ARBA" id="ARBA00023267"/>
    </source>
</evidence>
<name>A0A3S4VI89_9ACTN</name>
<dbReference type="Gene3D" id="3.30.930.10">
    <property type="entry name" value="Bira Bifunctional Protein, Domain 2"/>
    <property type="match status" value="1"/>
</dbReference>
<evidence type="ECO:0000313" key="6">
    <source>
        <dbReference type="Proteomes" id="UP000273044"/>
    </source>
</evidence>
<dbReference type="InterPro" id="IPR004408">
    <property type="entry name" value="Biotin_CoA_COase_ligase"/>
</dbReference>
<evidence type="ECO:0000256" key="3">
    <source>
        <dbReference type="ARBA" id="ARBA00024227"/>
    </source>
</evidence>
<evidence type="ECO:0000313" key="5">
    <source>
        <dbReference type="EMBL" id="VEH69623.1"/>
    </source>
</evidence>
<dbReference type="GO" id="GO:0005737">
    <property type="term" value="C:cytoplasm"/>
    <property type="evidence" value="ECO:0007669"/>
    <property type="project" value="TreeGrafter"/>
</dbReference>
<protein>
    <recommendedName>
        <fullName evidence="3">biotin--[biotin carboxyl-carrier protein] ligase</fullName>
        <ecNumber evidence="3">6.3.4.15</ecNumber>
    </recommendedName>
</protein>
<proteinExistence type="predicted"/>
<dbReference type="Proteomes" id="UP000273044">
    <property type="component" value="Chromosome"/>
</dbReference>
<dbReference type="PROSITE" id="PS51733">
    <property type="entry name" value="BPL_LPL_CATALYTIC"/>
    <property type="match status" value="1"/>
</dbReference>
<dbReference type="EMBL" id="LR134406">
    <property type="protein sequence ID" value="VEH69623.1"/>
    <property type="molecule type" value="Genomic_DNA"/>
</dbReference>
<sequence length="248" mass="27082">MSVSMWREVRWLDHTGSTNSDVAEEARRGGAEGLVVATLEQRAGRGRMDRTWVAPPGTSLAFSMLLEPRPELPQWGWLSLLAGMAVHAAVDGLATELGRVQLKWPNDVLIDGRKVCGILSERVEHQDGARAVIGIGINVSIGEDQLPVPTATSLRIAGLREDPRELLESVLEHFQPLYEHWQGAGEVRGEYQRRCASIGTPLRIVVDAQRVVEGIGNGVDEYGRLRVATASGIETFAVGDVIHARLAR</sequence>
<dbReference type="RefSeq" id="WP_061787768.1">
    <property type="nucleotide sequence ID" value="NZ_LR134406.1"/>
</dbReference>
<dbReference type="CDD" id="cd16442">
    <property type="entry name" value="BPL"/>
    <property type="match status" value="1"/>
</dbReference>
<dbReference type="PANTHER" id="PTHR12835">
    <property type="entry name" value="BIOTIN PROTEIN LIGASE"/>
    <property type="match status" value="1"/>
</dbReference>
<dbReference type="Pfam" id="PF02237">
    <property type="entry name" value="BPL_C"/>
    <property type="match status" value="1"/>
</dbReference>
<dbReference type="SUPFAM" id="SSF55681">
    <property type="entry name" value="Class II aaRS and biotin synthetases"/>
    <property type="match status" value="1"/>
</dbReference>
<dbReference type="InterPro" id="IPR003142">
    <property type="entry name" value="BPL_C"/>
</dbReference>
<dbReference type="GO" id="GO:0004077">
    <property type="term" value="F:biotin--[biotin carboxyl-carrier protein] ligase activity"/>
    <property type="evidence" value="ECO:0007669"/>
    <property type="project" value="UniProtKB-EC"/>
</dbReference>
<dbReference type="NCBIfam" id="TIGR00121">
    <property type="entry name" value="birA_ligase"/>
    <property type="match status" value="1"/>
</dbReference>
<dbReference type="GeneID" id="64406377"/>
<dbReference type="Pfam" id="PF03099">
    <property type="entry name" value="BPL_LplA_LipB"/>
    <property type="match status" value="1"/>
</dbReference>
<organism evidence="5 6">
    <name type="scientific">Arachnia propionica</name>
    <dbReference type="NCBI Taxonomy" id="1750"/>
    <lineage>
        <taxon>Bacteria</taxon>
        <taxon>Bacillati</taxon>
        <taxon>Actinomycetota</taxon>
        <taxon>Actinomycetes</taxon>
        <taxon>Propionibacteriales</taxon>
        <taxon>Propionibacteriaceae</taxon>
        <taxon>Arachnia</taxon>
    </lineage>
</organism>
<keyword evidence="2" id="KW-0092">Biotin</keyword>
<dbReference type="InterPro" id="IPR004143">
    <property type="entry name" value="BPL_LPL_catalytic"/>
</dbReference>
<reference evidence="5 6" key="1">
    <citation type="submission" date="2018-12" db="EMBL/GenBank/DDBJ databases">
        <authorList>
            <consortium name="Pathogen Informatics"/>
        </authorList>
    </citation>
    <scope>NUCLEOTIDE SEQUENCE [LARGE SCALE GENOMIC DNA]</scope>
    <source>
        <strain evidence="5 6">NCTC12967</strain>
    </source>
</reference>
<keyword evidence="1" id="KW-0436">Ligase</keyword>
<keyword evidence="6" id="KW-1185">Reference proteome</keyword>
<evidence type="ECO:0000256" key="1">
    <source>
        <dbReference type="ARBA" id="ARBA00022598"/>
    </source>
</evidence>
<dbReference type="Gene3D" id="2.30.30.100">
    <property type="match status" value="1"/>
</dbReference>
<evidence type="ECO:0000259" key="4">
    <source>
        <dbReference type="PROSITE" id="PS51733"/>
    </source>
</evidence>
<gene>
    <name evidence="5" type="primary">birA</name>
    <name evidence="5" type="ORF">NCTC12967_00896</name>
</gene>
<feature type="domain" description="BPL/LPL catalytic" evidence="4">
    <location>
        <begin position="1"/>
        <end position="182"/>
    </location>
</feature>
<dbReference type="InterPro" id="IPR045864">
    <property type="entry name" value="aa-tRNA-synth_II/BPL/LPL"/>
</dbReference>